<dbReference type="EMBL" id="JARJCN010000100">
    <property type="protein sequence ID" value="KAJ7075255.1"/>
    <property type="molecule type" value="Genomic_DNA"/>
</dbReference>
<dbReference type="AlphaFoldDB" id="A0AAD6TNV3"/>
<organism evidence="2 3">
    <name type="scientific">Mycena belliarum</name>
    <dbReference type="NCBI Taxonomy" id="1033014"/>
    <lineage>
        <taxon>Eukaryota</taxon>
        <taxon>Fungi</taxon>
        <taxon>Dikarya</taxon>
        <taxon>Basidiomycota</taxon>
        <taxon>Agaricomycotina</taxon>
        <taxon>Agaricomycetes</taxon>
        <taxon>Agaricomycetidae</taxon>
        <taxon>Agaricales</taxon>
        <taxon>Marasmiineae</taxon>
        <taxon>Mycenaceae</taxon>
        <taxon>Mycena</taxon>
    </lineage>
</organism>
<accession>A0AAD6TNV3</accession>
<reference evidence="2" key="1">
    <citation type="submission" date="2023-03" db="EMBL/GenBank/DDBJ databases">
        <title>Massive genome expansion in bonnet fungi (Mycena s.s.) driven by repeated elements and novel gene families across ecological guilds.</title>
        <authorList>
            <consortium name="Lawrence Berkeley National Laboratory"/>
            <person name="Harder C.B."/>
            <person name="Miyauchi S."/>
            <person name="Viragh M."/>
            <person name="Kuo A."/>
            <person name="Thoen E."/>
            <person name="Andreopoulos B."/>
            <person name="Lu D."/>
            <person name="Skrede I."/>
            <person name="Drula E."/>
            <person name="Henrissat B."/>
            <person name="Morin E."/>
            <person name="Kohler A."/>
            <person name="Barry K."/>
            <person name="LaButti K."/>
            <person name="Morin E."/>
            <person name="Salamov A."/>
            <person name="Lipzen A."/>
            <person name="Mereny Z."/>
            <person name="Hegedus B."/>
            <person name="Baldrian P."/>
            <person name="Stursova M."/>
            <person name="Weitz H."/>
            <person name="Taylor A."/>
            <person name="Grigoriev I.V."/>
            <person name="Nagy L.G."/>
            <person name="Martin F."/>
            <person name="Kauserud H."/>
        </authorList>
    </citation>
    <scope>NUCLEOTIDE SEQUENCE</scope>
    <source>
        <strain evidence="2">CBHHK173m</strain>
    </source>
</reference>
<evidence type="ECO:0000313" key="2">
    <source>
        <dbReference type="EMBL" id="KAJ7075255.1"/>
    </source>
</evidence>
<gene>
    <name evidence="2" type="ORF">B0H15DRAFT_867434</name>
</gene>
<proteinExistence type="predicted"/>
<comment type="caution">
    <text evidence="2">The sequence shown here is derived from an EMBL/GenBank/DDBJ whole genome shotgun (WGS) entry which is preliminary data.</text>
</comment>
<evidence type="ECO:0000313" key="3">
    <source>
        <dbReference type="Proteomes" id="UP001222325"/>
    </source>
</evidence>
<evidence type="ECO:0000256" key="1">
    <source>
        <dbReference type="SAM" id="MobiDB-lite"/>
    </source>
</evidence>
<dbReference type="Proteomes" id="UP001222325">
    <property type="component" value="Unassembled WGS sequence"/>
</dbReference>
<name>A0AAD6TNV3_9AGAR</name>
<protein>
    <submittedName>
        <fullName evidence="2">Uncharacterized protein</fullName>
    </submittedName>
</protein>
<feature type="region of interest" description="Disordered" evidence="1">
    <location>
        <begin position="95"/>
        <end position="116"/>
    </location>
</feature>
<keyword evidence="3" id="KW-1185">Reference proteome</keyword>
<sequence length="223" mass="24847">MTGFPSTNDLCFLCHNRWEVTLSTPCLRQAFITSPGRSGMSSRHLRIRRVARSGSLPSNLNRAEDLRPQCFRSDIHHGRASRASGISRHGQYEHAELPSPRHRRDPPAPASAGTKDSEPLLCRRLWMRRSSLVPVNLRRGASAVERCTVTPCGGFHAAKFASSWVQLTTLSLTWADATVFQETCNLVHCETRFSPYFYNRRAGPGTLRLPSPAHRSLAALKSA</sequence>